<keyword evidence="1" id="KW-1133">Transmembrane helix</keyword>
<evidence type="ECO:0000313" key="3">
    <source>
        <dbReference type="Proteomes" id="UP001396898"/>
    </source>
</evidence>
<evidence type="ECO:0000256" key="1">
    <source>
        <dbReference type="SAM" id="Phobius"/>
    </source>
</evidence>
<keyword evidence="3" id="KW-1185">Reference proteome</keyword>
<feature type="transmembrane region" description="Helical" evidence="1">
    <location>
        <begin position="119"/>
        <end position="145"/>
    </location>
</feature>
<reference evidence="2 3" key="1">
    <citation type="submission" date="2023-01" db="EMBL/GenBank/DDBJ databases">
        <title>Analysis of 21 Apiospora genomes using comparative genomics revels a genus with tremendous synthesis potential of carbohydrate active enzymes and secondary metabolites.</title>
        <authorList>
            <person name="Sorensen T."/>
        </authorList>
    </citation>
    <scope>NUCLEOTIDE SEQUENCE [LARGE SCALE GENOMIC DNA]</scope>
    <source>
        <strain evidence="2 3">CBS 20057</strain>
    </source>
</reference>
<sequence length="163" mass="18843">MASALYALLGFFTREPPFQPFVDKHIIYPFFVPIAPYWAEVETDVFELVGLNPDTTYRIFPPETFYPPAFPVLHKGHASHLFFLALGIAVQICQYLGWYPLTLSRYGDRLVRRARSHSIVLWAITLVLVCWARQALMVAATLQYYRDHKASSMIWTSILTSWL</sequence>
<keyword evidence="1" id="KW-0812">Transmembrane</keyword>
<dbReference type="Proteomes" id="UP001396898">
    <property type="component" value="Unassembled WGS sequence"/>
</dbReference>
<name>A0ABR1RFJ1_9PEZI</name>
<dbReference type="EMBL" id="JAQQWI010000016">
    <property type="protein sequence ID" value="KAK8009343.1"/>
    <property type="molecule type" value="Genomic_DNA"/>
</dbReference>
<protein>
    <submittedName>
        <fullName evidence="2">Uncharacterized protein</fullName>
    </submittedName>
</protein>
<keyword evidence="1" id="KW-0472">Membrane</keyword>
<feature type="transmembrane region" description="Helical" evidence="1">
    <location>
        <begin position="81"/>
        <end position="99"/>
    </location>
</feature>
<proteinExistence type="predicted"/>
<evidence type="ECO:0000313" key="2">
    <source>
        <dbReference type="EMBL" id="KAK8009343.1"/>
    </source>
</evidence>
<accession>A0ABR1RFJ1</accession>
<organism evidence="2 3">
    <name type="scientific">Apiospora marii</name>
    <dbReference type="NCBI Taxonomy" id="335849"/>
    <lineage>
        <taxon>Eukaryota</taxon>
        <taxon>Fungi</taxon>
        <taxon>Dikarya</taxon>
        <taxon>Ascomycota</taxon>
        <taxon>Pezizomycotina</taxon>
        <taxon>Sordariomycetes</taxon>
        <taxon>Xylariomycetidae</taxon>
        <taxon>Amphisphaeriales</taxon>
        <taxon>Apiosporaceae</taxon>
        <taxon>Apiospora</taxon>
    </lineage>
</organism>
<gene>
    <name evidence="2" type="ORF">PG991_011894</name>
</gene>
<comment type="caution">
    <text evidence="2">The sequence shown here is derived from an EMBL/GenBank/DDBJ whole genome shotgun (WGS) entry which is preliminary data.</text>
</comment>